<comment type="caution">
    <text evidence="2">The sequence shown here is derived from an EMBL/GenBank/DDBJ whole genome shotgun (WGS) entry which is preliminary data.</text>
</comment>
<organism evidence="2 3">
    <name type="scientific">Teichococcus deserti</name>
    <dbReference type="NCBI Taxonomy" id="1817963"/>
    <lineage>
        <taxon>Bacteria</taxon>
        <taxon>Pseudomonadati</taxon>
        <taxon>Pseudomonadota</taxon>
        <taxon>Alphaproteobacteria</taxon>
        <taxon>Acetobacterales</taxon>
        <taxon>Roseomonadaceae</taxon>
        <taxon>Roseomonas</taxon>
    </lineage>
</organism>
<feature type="transmembrane region" description="Helical" evidence="1">
    <location>
        <begin position="86"/>
        <end position="109"/>
    </location>
</feature>
<accession>A0A1V2H051</accession>
<dbReference type="Proteomes" id="UP000188879">
    <property type="component" value="Unassembled WGS sequence"/>
</dbReference>
<dbReference type="AlphaFoldDB" id="A0A1V2H051"/>
<dbReference type="OrthoDB" id="7276059at2"/>
<protein>
    <submittedName>
        <fullName evidence="2">Multidrug DMT transporter permease</fullName>
    </submittedName>
</protein>
<keyword evidence="3" id="KW-1185">Reference proteome</keyword>
<feature type="transmembrane region" description="Helical" evidence="1">
    <location>
        <begin position="61"/>
        <end position="80"/>
    </location>
</feature>
<name>A0A1V2H051_9PROT</name>
<dbReference type="EMBL" id="MLCO01000157">
    <property type="protein sequence ID" value="ONG51654.1"/>
    <property type="molecule type" value="Genomic_DNA"/>
</dbReference>
<evidence type="ECO:0000313" key="3">
    <source>
        <dbReference type="Proteomes" id="UP000188879"/>
    </source>
</evidence>
<keyword evidence="1" id="KW-0812">Transmembrane</keyword>
<keyword evidence="1" id="KW-0472">Membrane</keyword>
<proteinExistence type="predicted"/>
<dbReference type="RefSeq" id="WP_076958296.1">
    <property type="nucleotide sequence ID" value="NZ_MLCO01000157.1"/>
</dbReference>
<evidence type="ECO:0000313" key="2">
    <source>
        <dbReference type="EMBL" id="ONG51654.1"/>
    </source>
</evidence>
<reference evidence="2 3" key="1">
    <citation type="submission" date="2016-10" db="EMBL/GenBank/DDBJ databases">
        <title>Draft Genome sequence of Roseomonas sp. strain M3.</title>
        <authorList>
            <person name="Subhash Y."/>
            <person name="Lee S."/>
        </authorList>
    </citation>
    <scope>NUCLEOTIDE SEQUENCE [LARGE SCALE GENOMIC DNA]</scope>
    <source>
        <strain evidence="2 3">M3</strain>
    </source>
</reference>
<keyword evidence="1" id="KW-1133">Transmembrane helix</keyword>
<gene>
    <name evidence="2" type="ORF">BKE38_15750</name>
</gene>
<sequence>MDTFLPALMLLSGGAFINTRANVPELRPASEAADLTWRLLSRLAFYLWIGLLLWGAYQRPLLTVLLGFGLSLAFNVLLAARGPKAIWPGLSMLLSLLGILLGVWTVLGLEL</sequence>
<evidence type="ECO:0000256" key="1">
    <source>
        <dbReference type="SAM" id="Phobius"/>
    </source>
</evidence>